<dbReference type="RefSeq" id="WP_201881920.1">
    <property type="nucleotide sequence ID" value="NZ_JAERRF010000035.1"/>
</dbReference>
<dbReference type="SUPFAM" id="SSF50370">
    <property type="entry name" value="Ricin B-like lectins"/>
    <property type="match status" value="1"/>
</dbReference>
<accession>A0ABS1NPP7</accession>
<dbReference type="InterPro" id="IPR000772">
    <property type="entry name" value="Ricin_B_lectin"/>
</dbReference>
<protein>
    <submittedName>
        <fullName evidence="3">Ricin-type beta-trefoil lectin domain protein</fullName>
    </submittedName>
</protein>
<dbReference type="Pfam" id="PF00652">
    <property type="entry name" value="Ricin_B_lectin"/>
    <property type="match status" value="1"/>
</dbReference>
<name>A0ABS1NPP7_9ACTN</name>
<evidence type="ECO:0000313" key="3">
    <source>
        <dbReference type="EMBL" id="MBL1101940.1"/>
    </source>
</evidence>
<feature type="compositionally biased region" description="Low complexity" evidence="1">
    <location>
        <begin position="86"/>
        <end position="96"/>
    </location>
</feature>
<comment type="caution">
    <text evidence="3">The sequence shown here is derived from an EMBL/GenBank/DDBJ whole genome shotgun (WGS) entry which is preliminary data.</text>
</comment>
<feature type="domain" description="Ricin B lectin" evidence="2">
    <location>
        <begin position="140"/>
        <end position="261"/>
    </location>
</feature>
<evidence type="ECO:0000256" key="1">
    <source>
        <dbReference type="SAM" id="MobiDB-lite"/>
    </source>
</evidence>
<dbReference type="EMBL" id="JAERRF010000035">
    <property type="protein sequence ID" value="MBL1101940.1"/>
    <property type="molecule type" value="Genomic_DNA"/>
</dbReference>
<dbReference type="InterPro" id="IPR035992">
    <property type="entry name" value="Ricin_B-like_lectins"/>
</dbReference>
<reference evidence="3 4" key="1">
    <citation type="submission" date="2021-01" db="EMBL/GenBank/DDBJ databases">
        <title>WGS of actinomycetes isolated from Thailand.</title>
        <authorList>
            <person name="Thawai C."/>
        </authorList>
    </citation>
    <scope>NUCLEOTIDE SEQUENCE [LARGE SCALE GENOMIC DNA]</scope>
    <source>
        <strain evidence="3 4">CA1R205</strain>
    </source>
</reference>
<dbReference type="PROSITE" id="PS50231">
    <property type="entry name" value="RICIN_B_LECTIN"/>
    <property type="match status" value="1"/>
</dbReference>
<dbReference type="Gene3D" id="2.80.10.50">
    <property type="match status" value="1"/>
</dbReference>
<sequence>MPDPAAVAAFDQERIRASDPPGARSGNAPDPPGRASRGMGRGRIVAAVLIGATVTAAFLAYPEEETQDTSSPTRAATAIPRLPRDTAPATATATSPADHRPSRSASPSATHSKKAEHKRASPTASKPPKPKPPRAPGAAGYAYVGVRSGLCVDVPHQEGMQLRLAPCAGSGGQSFTYTPAGELRVYGDACVTGTGPEGAQGTPVVIASCGGGDRQRWQLEGDGTIRQDGICVDAFNGYNDPGTPLQLWECAASTNQQWARAKPST</sequence>
<proteinExistence type="predicted"/>
<organism evidence="3 4">
    <name type="scientific">Streptomyces coffeae</name>
    <dbReference type="NCBI Taxonomy" id="621382"/>
    <lineage>
        <taxon>Bacteria</taxon>
        <taxon>Bacillati</taxon>
        <taxon>Actinomycetota</taxon>
        <taxon>Actinomycetes</taxon>
        <taxon>Kitasatosporales</taxon>
        <taxon>Streptomycetaceae</taxon>
        <taxon>Streptomyces</taxon>
    </lineage>
</organism>
<gene>
    <name evidence="3" type="ORF">JK363_35970</name>
</gene>
<feature type="region of interest" description="Disordered" evidence="1">
    <location>
        <begin position="1"/>
        <end position="39"/>
    </location>
</feature>
<evidence type="ECO:0000259" key="2">
    <source>
        <dbReference type="SMART" id="SM00458"/>
    </source>
</evidence>
<evidence type="ECO:0000313" key="4">
    <source>
        <dbReference type="Proteomes" id="UP000634229"/>
    </source>
</evidence>
<keyword evidence="4" id="KW-1185">Reference proteome</keyword>
<dbReference type="SMART" id="SM00458">
    <property type="entry name" value="RICIN"/>
    <property type="match status" value="1"/>
</dbReference>
<feature type="region of interest" description="Disordered" evidence="1">
    <location>
        <begin position="62"/>
        <end position="139"/>
    </location>
</feature>
<dbReference type="CDD" id="cd23418">
    <property type="entry name" value="beta-trefoil_Ricin_XLN-like"/>
    <property type="match status" value="1"/>
</dbReference>
<dbReference type="Proteomes" id="UP000634229">
    <property type="component" value="Unassembled WGS sequence"/>
</dbReference>